<name>A0A438D1J4_VITVI</name>
<evidence type="ECO:0000256" key="1">
    <source>
        <dbReference type="SAM" id="MobiDB-lite"/>
    </source>
</evidence>
<dbReference type="EMBL" id="QGNW01001850">
    <property type="protein sequence ID" value="RVW29314.1"/>
    <property type="molecule type" value="Genomic_DNA"/>
</dbReference>
<accession>A0A438D1J4</accession>
<proteinExistence type="predicted"/>
<evidence type="ECO:0008006" key="4">
    <source>
        <dbReference type="Google" id="ProtNLM"/>
    </source>
</evidence>
<evidence type="ECO:0000313" key="2">
    <source>
        <dbReference type="EMBL" id="RVW29314.1"/>
    </source>
</evidence>
<feature type="compositionally biased region" description="Basic and acidic residues" evidence="1">
    <location>
        <begin position="147"/>
        <end position="168"/>
    </location>
</feature>
<gene>
    <name evidence="2" type="ORF">CK203_115414</name>
</gene>
<feature type="compositionally biased region" description="Basic and acidic residues" evidence="1">
    <location>
        <begin position="176"/>
        <end position="189"/>
    </location>
</feature>
<feature type="region of interest" description="Disordered" evidence="1">
    <location>
        <begin position="141"/>
        <end position="189"/>
    </location>
</feature>
<comment type="caution">
    <text evidence="2">The sequence shown here is derived from an EMBL/GenBank/DDBJ whole genome shotgun (WGS) entry which is preliminary data.</text>
</comment>
<sequence>MNSQPNASNAKAGMYTLNEGTDRKANFAAMARRRMEELEEQAISDTPMQAKPCSICQSFEHLVEECPTMPTMREMFGDQANVIGQFKPNNNAPYSNTYNSNWRNRLNFSWKPRAPQYTQPSKAPPQASSLEQVIMNLNKVDLPTPKPEQKPEQEPETEAKKEKREENKGKKKGSNTKKEDLEAKVNEKSERAINQEEVIKKHMPPPFPQALHGKRGINNASEILEVLRQVKVKIPLLDMIKQVPTYAKFLKDLIRSQLVSQLIHVLSMVPDSGTI</sequence>
<organism evidence="2 3">
    <name type="scientific">Vitis vinifera</name>
    <name type="common">Grape</name>
    <dbReference type="NCBI Taxonomy" id="29760"/>
    <lineage>
        <taxon>Eukaryota</taxon>
        <taxon>Viridiplantae</taxon>
        <taxon>Streptophyta</taxon>
        <taxon>Embryophyta</taxon>
        <taxon>Tracheophyta</taxon>
        <taxon>Spermatophyta</taxon>
        <taxon>Magnoliopsida</taxon>
        <taxon>eudicotyledons</taxon>
        <taxon>Gunneridae</taxon>
        <taxon>Pentapetalae</taxon>
        <taxon>rosids</taxon>
        <taxon>Vitales</taxon>
        <taxon>Vitaceae</taxon>
        <taxon>Viteae</taxon>
        <taxon>Vitis</taxon>
    </lineage>
</organism>
<evidence type="ECO:0000313" key="3">
    <source>
        <dbReference type="Proteomes" id="UP000288805"/>
    </source>
</evidence>
<protein>
    <recommendedName>
        <fullName evidence="4">Retrotransposon gag protein</fullName>
    </recommendedName>
</protein>
<dbReference type="Proteomes" id="UP000288805">
    <property type="component" value="Unassembled WGS sequence"/>
</dbReference>
<reference evidence="2 3" key="1">
    <citation type="journal article" date="2018" name="PLoS Genet.">
        <title>Population sequencing reveals clonal diversity and ancestral inbreeding in the grapevine cultivar Chardonnay.</title>
        <authorList>
            <person name="Roach M.J."/>
            <person name="Johnson D.L."/>
            <person name="Bohlmann J."/>
            <person name="van Vuuren H.J."/>
            <person name="Jones S.J."/>
            <person name="Pretorius I.S."/>
            <person name="Schmidt S.A."/>
            <person name="Borneman A.R."/>
        </authorList>
    </citation>
    <scope>NUCLEOTIDE SEQUENCE [LARGE SCALE GENOMIC DNA]</scope>
    <source>
        <strain evidence="3">cv. Chardonnay</strain>
        <tissue evidence="2">Leaf</tissue>
    </source>
</reference>
<dbReference type="AlphaFoldDB" id="A0A438D1J4"/>